<evidence type="ECO:0000256" key="3">
    <source>
        <dbReference type="ARBA" id="ARBA00022448"/>
    </source>
</evidence>
<feature type="transmembrane region" description="Helical" evidence="8">
    <location>
        <begin position="107"/>
        <end position="130"/>
    </location>
</feature>
<evidence type="ECO:0000256" key="7">
    <source>
        <dbReference type="ARBA" id="ARBA00023136"/>
    </source>
</evidence>
<evidence type="ECO:0000313" key="11">
    <source>
        <dbReference type="Proteomes" id="UP000517916"/>
    </source>
</evidence>
<keyword evidence="11" id="KW-1185">Reference proteome</keyword>
<proteinExistence type="inferred from homology"/>
<evidence type="ECO:0000256" key="5">
    <source>
        <dbReference type="ARBA" id="ARBA00022692"/>
    </source>
</evidence>
<organism evidence="10 11">
    <name type="scientific">Kutzneria viridogrisea</name>
    <dbReference type="NCBI Taxonomy" id="47990"/>
    <lineage>
        <taxon>Bacteria</taxon>
        <taxon>Bacillati</taxon>
        <taxon>Actinomycetota</taxon>
        <taxon>Actinomycetes</taxon>
        <taxon>Pseudonocardiales</taxon>
        <taxon>Pseudonocardiaceae</taxon>
        <taxon>Kutzneria</taxon>
    </lineage>
</organism>
<comment type="caution">
    <text evidence="10">The sequence shown here is derived from an EMBL/GenBank/DDBJ whole genome shotgun (WGS) entry which is preliminary data.</text>
</comment>
<dbReference type="EMBL" id="JACJID010000006">
    <property type="protein sequence ID" value="MBA8930484.1"/>
    <property type="molecule type" value="Genomic_DNA"/>
</dbReference>
<evidence type="ECO:0000259" key="9">
    <source>
        <dbReference type="PROSITE" id="PS50850"/>
    </source>
</evidence>
<feature type="domain" description="Major facilitator superfamily (MFS) profile" evidence="9">
    <location>
        <begin position="14"/>
        <end position="396"/>
    </location>
</feature>
<keyword evidence="3" id="KW-0813">Transport</keyword>
<gene>
    <name evidence="10" type="ORF">BC739_007717</name>
</gene>
<feature type="transmembrane region" description="Helical" evidence="8">
    <location>
        <begin position="224"/>
        <end position="242"/>
    </location>
</feature>
<feature type="transmembrane region" description="Helical" evidence="8">
    <location>
        <begin position="309"/>
        <end position="333"/>
    </location>
</feature>
<dbReference type="InterPro" id="IPR036259">
    <property type="entry name" value="MFS_trans_sf"/>
</dbReference>
<dbReference type="PANTHER" id="PTHR43271">
    <property type="entry name" value="BLL2771 PROTEIN"/>
    <property type="match status" value="1"/>
</dbReference>
<dbReference type="PANTHER" id="PTHR43271:SF1">
    <property type="entry name" value="INNER MEMBRANE TRANSPORT PROTEIN YNFM"/>
    <property type="match status" value="1"/>
</dbReference>
<feature type="transmembrane region" description="Helical" evidence="8">
    <location>
        <begin position="18"/>
        <end position="40"/>
    </location>
</feature>
<evidence type="ECO:0000313" key="10">
    <source>
        <dbReference type="EMBL" id="MBA8930484.1"/>
    </source>
</evidence>
<sequence>MTTSDQAHRRGSPEFRRIALALFAAGLATFMVLYCTQPLLPLFAQDYRLTPAEASLAVSVCTGTLALAILPLSSLSEAWGRIPVMTASLFCSAALQLVVALSPSFPVLLVARGLQGIALAGLPAVAMAYLSEEVHRGSLGFAMGLYVGGNSIGGMGGRVITGLVTDVAGWRWALATVGLVSLGCAVLFRLAVPASGNFRRAPLRLGALARGVAGSVADSGLRRLYTIGFLLMACFVTIYNFLGFRLLGAPFWLSQAVVGLISVAYLAGTASSPAAGRLVDRFGRRKVFWLTTVVMLAGLGLLLSDNLVLLVIGLLVLTAGFFAAHTVASGWVGARAQANRAQASAAYLLCYYLGSSVGGSVGGLAFSGGGWLAVTGFTAALTLGCLAIGFSLRSLVPAAPVTPLPVPSLSAGR</sequence>
<name>A0ABR6BU82_9PSEU</name>
<feature type="transmembrane region" description="Helical" evidence="8">
    <location>
        <begin position="345"/>
        <end position="365"/>
    </location>
</feature>
<dbReference type="PROSITE" id="PS50850">
    <property type="entry name" value="MFS"/>
    <property type="match status" value="1"/>
</dbReference>
<accession>A0ABR6BU82</accession>
<feature type="transmembrane region" description="Helical" evidence="8">
    <location>
        <begin position="82"/>
        <end position="101"/>
    </location>
</feature>
<reference evidence="10 11" key="1">
    <citation type="submission" date="2020-08" db="EMBL/GenBank/DDBJ databases">
        <title>Genomic Encyclopedia of Archaeal and Bacterial Type Strains, Phase II (KMG-II): from individual species to whole genera.</title>
        <authorList>
            <person name="Goeker M."/>
        </authorList>
    </citation>
    <scope>NUCLEOTIDE SEQUENCE [LARGE SCALE GENOMIC DNA]</scope>
    <source>
        <strain evidence="10 11">DSM 43850</strain>
    </source>
</reference>
<keyword evidence="5 8" id="KW-0812">Transmembrane</keyword>
<evidence type="ECO:0000256" key="4">
    <source>
        <dbReference type="ARBA" id="ARBA00022475"/>
    </source>
</evidence>
<keyword evidence="6 8" id="KW-1133">Transmembrane helix</keyword>
<feature type="transmembrane region" description="Helical" evidence="8">
    <location>
        <begin position="139"/>
        <end position="160"/>
    </location>
</feature>
<feature type="transmembrane region" description="Helical" evidence="8">
    <location>
        <begin position="172"/>
        <end position="192"/>
    </location>
</feature>
<dbReference type="SUPFAM" id="SSF103473">
    <property type="entry name" value="MFS general substrate transporter"/>
    <property type="match status" value="1"/>
</dbReference>
<evidence type="ECO:0000256" key="6">
    <source>
        <dbReference type="ARBA" id="ARBA00022989"/>
    </source>
</evidence>
<dbReference type="InterPro" id="IPR011701">
    <property type="entry name" value="MFS"/>
</dbReference>
<dbReference type="PROSITE" id="PS00216">
    <property type="entry name" value="SUGAR_TRANSPORT_1"/>
    <property type="match status" value="1"/>
</dbReference>
<feature type="transmembrane region" description="Helical" evidence="8">
    <location>
        <begin position="287"/>
        <end position="303"/>
    </location>
</feature>
<dbReference type="InterPro" id="IPR005829">
    <property type="entry name" value="Sugar_transporter_CS"/>
</dbReference>
<keyword evidence="4" id="KW-1003">Cell membrane</keyword>
<comment type="subcellular location">
    <subcellularLocation>
        <location evidence="1">Cell membrane</location>
        <topology evidence="1">Multi-pass membrane protein</topology>
    </subcellularLocation>
</comment>
<feature type="transmembrane region" description="Helical" evidence="8">
    <location>
        <begin position="248"/>
        <end position="267"/>
    </location>
</feature>
<protein>
    <submittedName>
        <fullName evidence="10">YNFM family putative membrane transporter</fullName>
    </submittedName>
</protein>
<dbReference type="InterPro" id="IPR020846">
    <property type="entry name" value="MFS_dom"/>
</dbReference>
<dbReference type="Gene3D" id="1.20.1250.20">
    <property type="entry name" value="MFS general substrate transporter like domains"/>
    <property type="match status" value="1"/>
</dbReference>
<dbReference type="RefSeq" id="WP_052360435.1">
    <property type="nucleotide sequence ID" value="NZ_BAAABQ010000025.1"/>
</dbReference>
<dbReference type="Proteomes" id="UP000517916">
    <property type="component" value="Unassembled WGS sequence"/>
</dbReference>
<evidence type="ECO:0000256" key="8">
    <source>
        <dbReference type="SAM" id="Phobius"/>
    </source>
</evidence>
<keyword evidence="7 8" id="KW-0472">Membrane</keyword>
<dbReference type="CDD" id="cd17324">
    <property type="entry name" value="MFS_NepI_like"/>
    <property type="match status" value="1"/>
</dbReference>
<comment type="similarity">
    <text evidence="2">Belongs to the major facilitator superfamily.</text>
</comment>
<evidence type="ECO:0000256" key="2">
    <source>
        <dbReference type="ARBA" id="ARBA00008335"/>
    </source>
</evidence>
<feature type="transmembrane region" description="Helical" evidence="8">
    <location>
        <begin position="52"/>
        <end position="70"/>
    </location>
</feature>
<evidence type="ECO:0000256" key="1">
    <source>
        <dbReference type="ARBA" id="ARBA00004651"/>
    </source>
</evidence>
<feature type="transmembrane region" description="Helical" evidence="8">
    <location>
        <begin position="371"/>
        <end position="392"/>
    </location>
</feature>
<dbReference type="Pfam" id="PF07690">
    <property type="entry name" value="MFS_1"/>
    <property type="match status" value="2"/>
</dbReference>